<evidence type="ECO:0000313" key="5">
    <source>
        <dbReference type="Proteomes" id="UP000738325"/>
    </source>
</evidence>
<dbReference type="AlphaFoldDB" id="A0A9P6RPA7"/>
<feature type="transmembrane region" description="Helical" evidence="3">
    <location>
        <begin position="12"/>
        <end position="33"/>
    </location>
</feature>
<keyword evidence="5" id="KW-1185">Reference proteome</keyword>
<feature type="region of interest" description="Disordered" evidence="2">
    <location>
        <begin position="537"/>
        <end position="559"/>
    </location>
</feature>
<keyword evidence="3" id="KW-0812">Transmembrane</keyword>
<accession>A0A9P6RPA7</accession>
<keyword evidence="3" id="KW-1133">Transmembrane helix</keyword>
<name>A0A9P6RPA7_9FUNG</name>
<proteinExistence type="predicted"/>
<dbReference type="EMBL" id="JAAAIP010000197">
    <property type="protein sequence ID" value="KAG0323054.1"/>
    <property type="molecule type" value="Genomic_DNA"/>
</dbReference>
<dbReference type="Proteomes" id="UP000738325">
    <property type="component" value="Unassembled WGS sequence"/>
</dbReference>
<sequence length="559" mass="62458">MVEFTAPSRRTVILSISAVVGIVTVSSLAYILLHDDKRTSRSRRLRSLHRGLYSQLLKAQDSLDDLVEHDLRLIQVRAKTLRTHRLYPGDDQVKLPSLGLIINDDDDKEGLGVEIEETKEELVRERTQGFENPAKVRQGYKKLDQRVKALRKQLHLLCDRVDKVDLTELAEVGDETSGVLQENEAEIVVFEKLRKRRRSVLAKIDRTISLLDRISASYKDRLLHIKKFEKLEYIGQEPSDVVEPTVDSEMMKEGVTFADIASLNIEEPEVLAPTEDLKRMKEGVSYAQVAVENISGDKLEHRATSAAVETIKEPTDKEIKVLAPTEDLEKMKHGISFAKVVAENTDKPGTKGSKDTEVLAPTEDLEKMKHGISFADVVAENTDEPSVKDAKDTEVLAPTEDLEKMKHGISFADVVAENTDEPSVKDAKDTEVLAPTEDLEKMKHGISFADVVAENTDESAVKDDKDTEGLAPTEDLEKMKHGISFADVVAENTDEPAAKRDTMDTEDEVLAPTEDLELMKQGISFADMAKHDVDEDVSERHNVLAPTEDLDKMNQGFSR</sequence>
<reference evidence="4" key="1">
    <citation type="journal article" date="2020" name="Fungal Divers.">
        <title>Resolving the Mortierellaceae phylogeny through synthesis of multi-gene phylogenetics and phylogenomics.</title>
        <authorList>
            <person name="Vandepol N."/>
            <person name="Liber J."/>
            <person name="Desiro A."/>
            <person name="Na H."/>
            <person name="Kennedy M."/>
            <person name="Barry K."/>
            <person name="Grigoriev I.V."/>
            <person name="Miller A.N."/>
            <person name="O'Donnell K."/>
            <person name="Stajich J.E."/>
            <person name="Bonito G."/>
        </authorList>
    </citation>
    <scope>NUCLEOTIDE SEQUENCE</scope>
    <source>
        <strain evidence="4">REB-010B</strain>
    </source>
</reference>
<feature type="coiled-coil region" evidence="1">
    <location>
        <begin position="108"/>
        <end position="160"/>
    </location>
</feature>
<evidence type="ECO:0000256" key="3">
    <source>
        <dbReference type="SAM" id="Phobius"/>
    </source>
</evidence>
<evidence type="ECO:0000256" key="2">
    <source>
        <dbReference type="SAM" id="MobiDB-lite"/>
    </source>
</evidence>
<dbReference type="OrthoDB" id="2400324at2759"/>
<keyword evidence="1" id="KW-0175">Coiled coil</keyword>
<evidence type="ECO:0000256" key="1">
    <source>
        <dbReference type="SAM" id="Coils"/>
    </source>
</evidence>
<organism evidence="4 5">
    <name type="scientific">Dissophora globulifera</name>
    <dbReference type="NCBI Taxonomy" id="979702"/>
    <lineage>
        <taxon>Eukaryota</taxon>
        <taxon>Fungi</taxon>
        <taxon>Fungi incertae sedis</taxon>
        <taxon>Mucoromycota</taxon>
        <taxon>Mortierellomycotina</taxon>
        <taxon>Mortierellomycetes</taxon>
        <taxon>Mortierellales</taxon>
        <taxon>Mortierellaceae</taxon>
        <taxon>Dissophora</taxon>
    </lineage>
</organism>
<keyword evidence="3" id="KW-0472">Membrane</keyword>
<protein>
    <submittedName>
        <fullName evidence="4">Uncharacterized protein</fullName>
    </submittedName>
</protein>
<comment type="caution">
    <text evidence="4">The sequence shown here is derived from an EMBL/GenBank/DDBJ whole genome shotgun (WGS) entry which is preliminary data.</text>
</comment>
<evidence type="ECO:0000313" key="4">
    <source>
        <dbReference type="EMBL" id="KAG0323054.1"/>
    </source>
</evidence>
<gene>
    <name evidence="4" type="ORF">BGZ99_002948</name>
</gene>